<feature type="domain" description="DJ-1/PfpI" evidence="1">
    <location>
        <begin position="4"/>
        <end position="163"/>
    </location>
</feature>
<sequence>MASRVLCLLAEGFEEIETITPVDLLRRAGIEVVLAALGDHLLVKGRCSVLIQADSYLSELNTSDFDLLFLPGGPGVAYLRQDGRAGALAKEFMRSGRKVAAICAAPLVLHDAGLLEGKKYTAHDSTYAVLTEAEPAEQVIVDGHLITSRGAGTAFIFGLALISALLTEAEASIVARSVMA</sequence>
<dbReference type="GO" id="GO:0005737">
    <property type="term" value="C:cytoplasm"/>
    <property type="evidence" value="ECO:0007669"/>
    <property type="project" value="TreeGrafter"/>
</dbReference>
<dbReference type="SUPFAM" id="SSF52317">
    <property type="entry name" value="Class I glutamine amidotransferase-like"/>
    <property type="match status" value="1"/>
</dbReference>
<dbReference type="Pfam" id="PF01965">
    <property type="entry name" value="DJ-1_PfpI"/>
    <property type="match status" value="1"/>
</dbReference>
<dbReference type="Proteomes" id="UP000534294">
    <property type="component" value="Unassembled WGS sequence"/>
</dbReference>
<reference evidence="2 3" key="1">
    <citation type="submission" date="2020-08" db="EMBL/GenBank/DDBJ databases">
        <title>Genomic Encyclopedia of Type Strains, Phase IV (KMG-IV): sequencing the most valuable type-strain genomes for metagenomic binning, comparative biology and taxonomic classification.</title>
        <authorList>
            <person name="Goeker M."/>
        </authorList>
    </citation>
    <scope>NUCLEOTIDE SEQUENCE [LARGE SCALE GENOMIC DNA]</scope>
    <source>
        <strain evidence="2 3">DSM 12251</strain>
    </source>
</reference>
<dbReference type="InterPro" id="IPR050325">
    <property type="entry name" value="Prot/Nucl_acid_deglycase"/>
</dbReference>
<evidence type="ECO:0000313" key="2">
    <source>
        <dbReference type="EMBL" id="MBB5038297.1"/>
    </source>
</evidence>
<proteinExistence type="predicted"/>
<dbReference type="NCBIfam" id="TIGR01383">
    <property type="entry name" value="not_thiJ"/>
    <property type="match status" value="1"/>
</dbReference>
<keyword evidence="3" id="KW-1185">Reference proteome</keyword>
<gene>
    <name evidence="2" type="ORF">HNQ64_002555</name>
</gene>
<dbReference type="RefSeq" id="WP_184208961.1">
    <property type="nucleotide sequence ID" value="NZ_JACHIF010000004.1"/>
</dbReference>
<organism evidence="2 3">
    <name type="scientific">Prosthecobacter dejongeii</name>
    <dbReference type="NCBI Taxonomy" id="48465"/>
    <lineage>
        <taxon>Bacteria</taxon>
        <taxon>Pseudomonadati</taxon>
        <taxon>Verrucomicrobiota</taxon>
        <taxon>Verrucomicrobiia</taxon>
        <taxon>Verrucomicrobiales</taxon>
        <taxon>Verrucomicrobiaceae</taxon>
        <taxon>Prosthecobacter</taxon>
    </lineage>
</organism>
<dbReference type="CDD" id="cd03135">
    <property type="entry name" value="GATase1_DJ-1"/>
    <property type="match status" value="1"/>
</dbReference>
<comment type="caution">
    <text evidence="2">The sequence shown here is derived from an EMBL/GenBank/DDBJ whole genome shotgun (WGS) entry which is preliminary data.</text>
</comment>
<dbReference type="InterPro" id="IPR006287">
    <property type="entry name" value="DJ-1"/>
</dbReference>
<evidence type="ECO:0000313" key="3">
    <source>
        <dbReference type="Proteomes" id="UP000534294"/>
    </source>
</evidence>
<evidence type="ECO:0000259" key="1">
    <source>
        <dbReference type="Pfam" id="PF01965"/>
    </source>
</evidence>
<name>A0A7W8DQG5_9BACT</name>
<dbReference type="InterPro" id="IPR002818">
    <property type="entry name" value="DJ-1/PfpI"/>
</dbReference>
<dbReference type="PANTHER" id="PTHR48094">
    <property type="entry name" value="PROTEIN/NUCLEIC ACID DEGLYCASE DJ-1-RELATED"/>
    <property type="match status" value="1"/>
</dbReference>
<dbReference type="EMBL" id="JACHIF010000004">
    <property type="protein sequence ID" value="MBB5038297.1"/>
    <property type="molecule type" value="Genomic_DNA"/>
</dbReference>
<dbReference type="Gene3D" id="3.40.50.880">
    <property type="match status" value="1"/>
</dbReference>
<dbReference type="InterPro" id="IPR029062">
    <property type="entry name" value="Class_I_gatase-like"/>
</dbReference>
<dbReference type="AlphaFoldDB" id="A0A7W8DQG5"/>
<protein>
    <submittedName>
        <fullName evidence="2">4-methyl-5(B-hydroxyethyl)-thiazole monophosphate biosynthesis</fullName>
    </submittedName>
</protein>
<dbReference type="PANTHER" id="PTHR48094:SF12">
    <property type="entry name" value="PARKINSON DISEASE PROTEIN 7 HOMOLOG"/>
    <property type="match status" value="1"/>
</dbReference>
<accession>A0A7W8DQG5</accession>